<organism evidence="3 4">
    <name type="scientific">Amanita muscaria (strain Koide BX008)</name>
    <dbReference type="NCBI Taxonomy" id="946122"/>
    <lineage>
        <taxon>Eukaryota</taxon>
        <taxon>Fungi</taxon>
        <taxon>Dikarya</taxon>
        <taxon>Basidiomycota</taxon>
        <taxon>Agaricomycotina</taxon>
        <taxon>Agaricomycetes</taxon>
        <taxon>Agaricomycetidae</taxon>
        <taxon>Agaricales</taxon>
        <taxon>Pluteineae</taxon>
        <taxon>Amanitaceae</taxon>
        <taxon>Amanita</taxon>
    </lineage>
</organism>
<feature type="compositionally biased region" description="Polar residues" evidence="1">
    <location>
        <begin position="264"/>
        <end position="275"/>
    </location>
</feature>
<keyword evidence="2" id="KW-0472">Membrane</keyword>
<feature type="region of interest" description="Disordered" evidence="1">
    <location>
        <begin position="194"/>
        <end position="213"/>
    </location>
</feature>
<proteinExistence type="predicted"/>
<feature type="compositionally biased region" description="Polar residues" evidence="1">
    <location>
        <begin position="101"/>
        <end position="115"/>
    </location>
</feature>
<evidence type="ECO:0000256" key="1">
    <source>
        <dbReference type="SAM" id="MobiDB-lite"/>
    </source>
</evidence>
<feature type="region of interest" description="Disordered" evidence="1">
    <location>
        <begin position="33"/>
        <end position="171"/>
    </location>
</feature>
<accession>A0A0C2W097</accession>
<keyword evidence="2" id="KW-1133">Transmembrane helix</keyword>
<feature type="transmembrane region" description="Helical" evidence="2">
    <location>
        <begin position="12"/>
        <end position="29"/>
    </location>
</feature>
<feature type="compositionally biased region" description="Basic and acidic residues" evidence="1">
    <location>
        <begin position="37"/>
        <end position="48"/>
    </location>
</feature>
<gene>
    <name evidence="3" type="ORF">M378DRAFT_18832</name>
</gene>
<feature type="compositionally biased region" description="Basic and acidic residues" evidence="1">
    <location>
        <begin position="60"/>
        <end position="99"/>
    </location>
</feature>
<keyword evidence="2" id="KW-0812">Transmembrane</keyword>
<feature type="compositionally biased region" description="Low complexity" evidence="1">
    <location>
        <begin position="155"/>
        <end position="169"/>
    </location>
</feature>
<evidence type="ECO:0000256" key="2">
    <source>
        <dbReference type="SAM" id="Phobius"/>
    </source>
</evidence>
<dbReference type="EMBL" id="KN818724">
    <property type="protein sequence ID" value="KIL54497.1"/>
    <property type="molecule type" value="Genomic_DNA"/>
</dbReference>
<keyword evidence="4" id="KW-1185">Reference proteome</keyword>
<feature type="compositionally biased region" description="Low complexity" evidence="1">
    <location>
        <begin position="241"/>
        <end position="257"/>
    </location>
</feature>
<dbReference type="InParanoid" id="A0A0C2W097"/>
<reference evidence="3 4" key="1">
    <citation type="submission" date="2014-04" db="EMBL/GenBank/DDBJ databases">
        <title>Evolutionary Origins and Diversification of the Mycorrhizal Mutualists.</title>
        <authorList>
            <consortium name="DOE Joint Genome Institute"/>
            <consortium name="Mycorrhizal Genomics Consortium"/>
            <person name="Kohler A."/>
            <person name="Kuo A."/>
            <person name="Nagy L.G."/>
            <person name="Floudas D."/>
            <person name="Copeland A."/>
            <person name="Barry K.W."/>
            <person name="Cichocki N."/>
            <person name="Veneault-Fourrey C."/>
            <person name="LaButti K."/>
            <person name="Lindquist E.A."/>
            <person name="Lipzen A."/>
            <person name="Lundell T."/>
            <person name="Morin E."/>
            <person name="Murat C."/>
            <person name="Riley R."/>
            <person name="Ohm R."/>
            <person name="Sun H."/>
            <person name="Tunlid A."/>
            <person name="Henrissat B."/>
            <person name="Grigoriev I.V."/>
            <person name="Hibbett D.S."/>
            <person name="Martin F."/>
        </authorList>
    </citation>
    <scope>NUCLEOTIDE SEQUENCE [LARGE SCALE GENOMIC DNA]</scope>
    <source>
        <strain evidence="3 4">Koide BX008</strain>
    </source>
</reference>
<evidence type="ECO:0000313" key="4">
    <source>
        <dbReference type="Proteomes" id="UP000054549"/>
    </source>
</evidence>
<dbReference type="HOGENOM" id="CLU_855206_0_0_1"/>
<dbReference type="Proteomes" id="UP000054549">
    <property type="component" value="Unassembled WGS sequence"/>
</dbReference>
<protein>
    <submittedName>
        <fullName evidence="3">Uncharacterized protein</fullName>
    </submittedName>
</protein>
<feature type="compositionally biased region" description="Polar residues" evidence="1">
    <location>
        <begin position="195"/>
        <end position="213"/>
    </location>
</feature>
<dbReference type="AlphaFoldDB" id="A0A0C2W097"/>
<feature type="compositionally biased region" description="Basic and acidic residues" evidence="1">
    <location>
        <begin position="136"/>
        <end position="146"/>
    </location>
</feature>
<feature type="region of interest" description="Disordered" evidence="1">
    <location>
        <begin position="233"/>
        <end position="275"/>
    </location>
</feature>
<sequence length="325" mass="34546">MLDGILELLRSPYPVVMAVTAIVVSLILFPQLRKTPKKSDQDARDGDKPVISPKPHSRIVAKEKAPQKTPKKYDQDARDEDKPVTSSEPHSRVVPKEEAPSTLSVQGASNTSNQKTPKKSGQDARDGDTPATSSEPHSRVVPKEEAPSTPFVQGASNTSNQTSPTPTASVNTSGAAYLGSANFSGDGNNFGSNGTVNNIQDRSTHTISGGSNNESDHLLPLFTWNVKHEEATSTLSVQGASNTSSQTSPTPNTSVNTGGAAHLSSANFSGDDNNFGSNDTVNNNYSMHTISSGSSNESDHLLPPFDWNTGHSMLLVSSFRVFSKR</sequence>
<name>A0A0C2W097_AMAMK</name>
<evidence type="ECO:0000313" key="3">
    <source>
        <dbReference type="EMBL" id="KIL54497.1"/>
    </source>
</evidence>